<name>A0A3L8DRA6_OOCBI</name>
<feature type="region of interest" description="Disordered" evidence="1">
    <location>
        <begin position="1"/>
        <end position="23"/>
    </location>
</feature>
<proteinExistence type="predicted"/>
<protein>
    <recommendedName>
        <fullName evidence="3">Nuclease HARBI1</fullName>
    </recommendedName>
</protein>
<reference evidence="2" key="1">
    <citation type="journal article" date="2018" name="Genome Res.">
        <title>The genomic architecture and molecular evolution of ant odorant receptors.</title>
        <authorList>
            <person name="McKenzie S.K."/>
            <person name="Kronauer D.J.C."/>
        </authorList>
    </citation>
    <scope>NUCLEOTIDE SEQUENCE [LARGE SCALE GENOMIC DNA]</scope>
    <source>
        <strain evidence="2">Clonal line C1</strain>
    </source>
</reference>
<dbReference type="EMBL" id="QOIP01000005">
    <property type="protein sequence ID" value="RLU22836.1"/>
    <property type="molecule type" value="Genomic_DNA"/>
</dbReference>
<evidence type="ECO:0008006" key="3">
    <source>
        <dbReference type="Google" id="ProtNLM"/>
    </source>
</evidence>
<reference evidence="2" key="2">
    <citation type="submission" date="2018-07" db="EMBL/GenBank/DDBJ databases">
        <authorList>
            <person name="Mckenzie S.K."/>
            <person name="Kronauer D.J.C."/>
        </authorList>
    </citation>
    <scope>NUCLEOTIDE SEQUENCE</scope>
    <source>
        <strain evidence="2">Clonal line C1</strain>
    </source>
</reference>
<evidence type="ECO:0000256" key="1">
    <source>
        <dbReference type="SAM" id="MobiDB-lite"/>
    </source>
</evidence>
<accession>A0A3L8DRA6</accession>
<organism evidence="2">
    <name type="scientific">Ooceraea biroi</name>
    <name type="common">Clonal raider ant</name>
    <name type="synonym">Cerapachys biroi</name>
    <dbReference type="NCBI Taxonomy" id="2015173"/>
    <lineage>
        <taxon>Eukaryota</taxon>
        <taxon>Metazoa</taxon>
        <taxon>Ecdysozoa</taxon>
        <taxon>Arthropoda</taxon>
        <taxon>Hexapoda</taxon>
        <taxon>Insecta</taxon>
        <taxon>Pterygota</taxon>
        <taxon>Neoptera</taxon>
        <taxon>Endopterygota</taxon>
        <taxon>Hymenoptera</taxon>
        <taxon>Apocrita</taxon>
        <taxon>Aculeata</taxon>
        <taxon>Formicoidea</taxon>
        <taxon>Formicidae</taxon>
        <taxon>Dorylinae</taxon>
        <taxon>Ooceraea</taxon>
    </lineage>
</organism>
<evidence type="ECO:0000313" key="2">
    <source>
        <dbReference type="EMBL" id="RLU22836.1"/>
    </source>
</evidence>
<gene>
    <name evidence="2" type="ORF">DMN91_005114</name>
</gene>
<dbReference type="AlphaFoldDB" id="A0A3L8DRA6"/>
<feature type="compositionally biased region" description="Polar residues" evidence="1">
    <location>
        <begin position="1"/>
        <end position="18"/>
    </location>
</feature>
<sequence length="232" mass="26448">MSDANIGTSQKSTLPTDDTLSKHDQSGIYFTDQRYITQHGESDLPCQSVTYQKSTLPTDVATIPTTQRRHKKFGGLTKPPGGSKLPPTTWIRDREDHFHSLDDTDFVMRFRLSKRTILSVLEAIEDQLEFPTDSCYVPFVFMPLDVFKPLLEICVFSTSTTHRIVHKVSCAIASLRPLHVFFPETPSQIRKTQMAFYNKARFPRVIGAIDCTHVKFIKSPDIYISSMYLILL</sequence>
<comment type="caution">
    <text evidence="2">The sequence shown here is derived from an EMBL/GenBank/DDBJ whole genome shotgun (WGS) entry which is preliminary data.</text>
</comment>
<dbReference type="Proteomes" id="UP000279307">
    <property type="component" value="Chromosome 5"/>
</dbReference>